<organism evidence="1 2">
    <name type="scientific">Sphingopyxis macrogoltabida</name>
    <name type="common">Sphingomonas macrogoltabidus</name>
    <dbReference type="NCBI Taxonomy" id="33050"/>
    <lineage>
        <taxon>Bacteria</taxon>
        <taxon>Pseudomonadati</taxon>
        <taxon>Pseudomonadota</taxon>
        <taxon>Alphaproteobacteria</taxon>
        <taxon>Sphingomonadales</taxon>
        <taxon>Sphingomonadaceae</taxon>
        <taxon>Sphingopyxis</taxon>
    </lineage>
</organism>
<evidence type="ECO:0000313" key="2">
    <source>
        <dbReference type="Proteomes" id="UP000076088"/>
    </source>
</evidence>
<protein>
    <submittedName>
        <fullName evidence="1">Uncharacterized protein</fullName>
    </submittedName>
</protein>
<reference evidence="2" key="1">
    <citation type="submission" date="2015-11" db="EMBL/GenBank/DDBJ databases">
        <title>Complete genome sequence of a polyethylene-glycol degrader Sphingopyxis macrogoltabida 203N (NBRC 111659).</title>
        <authorList>
            <person name="Yoshiyuki O."/>
            <person name="Shouta N."/>
            <person name="Nagata Y."/>
            <person name="Numata M."/>
            <person name="Tsuchikane K."/>
            <person name="Hosoyama A."/>
            <person name="Yamazoe A."/>
            <person name="Tsuda M."/>
            <person name="Fujita N."/>
            <person name="Kawai F."/>
        </authorList>
    </citation>
    <scope>NUCLEOTIDE SEQUENCE [LARGE SCALE GENOMIC DNA]</scope>
    <source>
        <strain evidence="2">203N</strain>
    </source>
</reference>
<dbReference type="Proteomes" id="UP000076088">
    <property type="component" value="Chromosome"/>
</dbReference>
<evidence type="ECO:0000313" key="1">
    <source>
        <dbReference type="EMBL" id="AMU90355.1"/>
    </source>
</evidence>
<dbReference type="EMBL" id="CP013344">
    <property type="protein sequence ID" value="AMU90355.1"/>
    <property type="molecule type" value="Genomic_DNA"/>
</dbReference>
<reference evidence="1 2" key="2">
    <citation type="journal article" date="2016" name="Genome Announc.">
        <title>Complete Genome Sequence of Sphingopyxis macrogoltabida Strain 203N (NBRC 111659), a Polyethylene Glycol Degrader.</title>
        <authorList>
            <person name="Ohtsubo Y."/>
            <person name="Nonoyama S."/>
            <person name="Nagata Y."/>
            <person name="Numata M."/>
            <person name="Tsuchikane K."/>
            <person name="Hosoyama A."/>
            <person name="Yamazoe A."/>
            <person name="Tsuda M."/>
            <person name="Fujita N."/>
            <person name="Kawai F."/>
        </authorList>
    </citation>
    <scope>NUCLEOTIDE SEQUENCE [LARGE SCALE GENOMIC DNA]</scope>
    <source>
        <strain evidence="1 2">203N</strain>
    </source>
</reference>
<gene>
    <name evidence="1" type="ORF">ATM17_15115</name>
</gene>
<sequence length="110" mass="11109">MTKAADIISGAVYVAISRTGGPGSANAITGDILSALAANGFLIVGNAAVEGLNIDGPIPTDIKAVSQALATYDYADGSVEPCEPFAPMAGFLVEALRELGFAVIPKEQAQ</sequence>
<dbReference type="RefSeq" id="WP_054729094.1">
    <property type="nucleotide sequence ID" value="NZ_CP009429.1"/>
</dbReference>
<name>A0AAC8Z1W7_SPHMC</name>
<proteinExistence type="predicted"/>
<dbReference type="AlphaFoldDB" id="A0AAC8Z1W7"/>
<accession>A0AAC8Z1W7</accession>
<dbReference type="KEGG" id="smaz:LH19_14510"/>
<keyword evidence="2" id="KW-1185">Reference proteome</keyword>